<feature type="chain" id="PRO_5020030843" evidence="1">
    <location>
        <begin position="20"/>
        <end position="80"/>
    </location>
</feature>
<reference evidence="2" key="1">
    <citation type="submission" date="2019-04" db="EMBL/GenBank/DDBJ databases">
        <title>An insight into the mialome of Ixodes scapularis.</title>
        <authorList>
            <person name="Ribeiro J.M."/>
            <person name="Mather T.N."/>
            <person name="Karim S."/>
        </authorList>
    </citation>
    <scope>NUCLEOTIDE SEQUENCE</scope>
</reference>
<protein>
    <submittedName>
        <fullName evidence="2">Putative secreted protein</fullName>
    </submittedName>
</protein>
<evidence type="ECO:0000313" key="2">
    <source>
        <dbReference type="EMBL" id="MOY35963.1"/>
    </source>
</evidence>
<keyword evidence="1" id="KW-0732">Signal</keyword>
<dbReference type="AlphaFoldDB" id="A0A4D5RFL3"/>
<dbReference type="EMBL" id="GHJT01001992">
    <property type="protein sequence ID" value="MOY35963.1"/>
    <property type="molecule type" value="Transcribed_RNA"/>
</dbReference>
<evidence type="ECO:0000256" key="1">
    <source>
        <dbReference type="SAM" id="SignalP"/>
    </source>
</evidence>
<name>A0A4D5RFL3_IXOSC</name>
<organism evidence="2">
    <name type="scientific">Ixodes scapularis</name>
    <name type="common">Black-legged tick</name>
    <name type="synonym">Deer tick</name>
    <dbReference type="NCBI Taxonomy" id="6945"/>
    <lineage>
        <taxon>Eukaryota</taxon>
        <taxon>Metazoa</taxon>
        <taxon>Ecdysozoa</taxon>
        <taxon>Arthropoda</taxon>
        <taxon>Chelicerata</taxon>
        <taxon>Arachnida</taxon>
        <taxon>Acari</taxon>
        <taxon>Parasitiformes</taxon>
        <taxon>Ixodida</taxon>
        <taxon>Ixodoidea</taxon>
        <taxon>Ixodidae</taxon>
        <taxon>Ixodinae</taxon>
        <taxon>Ixodes</taxon>
    </lineage>
</organism>
<sequence>MHNKILFLLEACFLRATDANQCAMNIFFRISTRPDPVSCLKRRRMTSFDTFLRSLVSKQHPRWHFYKYSNTKTIIKRMFE</sequence>
<proteinExistence type="predicted"/>
<accession>A0A4D5RFL3</accession>
<feature type="signal peptide" evidence="1">
    <location>
        <begin position="1"/>
        <end position="19"/>
    </location>
</feature>